<feature type="chain" id="PRO_5047476798" description="beta-lactamase" evidence="4">
    <location>
        <begin position="25"/>
        <end position="348"/>
    </location>
</feature>
<reference evidence="7" key="1">
    <citation type="journal article" date="2019" name="Int. J. Syst. Evol. Microbiol.">
        <title>The Global Catalogue of Microorganisms (GCM) 10K type strain sequencing project: providing services to taxonomists for standard genome sequencing and annotation.</title>
        <authorList>
            <consortium name="The Broad Institute Genomics Platform"/>
            <consortium name="The Broad Institute Genome Sequencing Center for Infectious Disease"/>
            <person name="Wu L."/>
            <person name="Ma J."/>
        </authorList>
    </citation>
    <scope>NUCLEOTIDE SEQUENCE [LARGE SCALE GENOMIC DNA]</scope>
    <source>
        <strain evidence="7">JCM 17563</strain>
    </source>
</reference>
<dbReference type="PANTHER" id="PTHR35333">
    <property type="entry name" value="BETA-LACTAMASE"/>
    <property type="match status" value="1"/>
</dbReference>
<dbReference type="Gene3D" id="3.40.710.10">
    <property type="entry name" value="DD-peptidase/beta-lactamase superfamily"/>
    <property type="match status" value="1"/>
</dbReference>
<evidence type="ECO:0000313" key="6">
    <source>
        <dbReference type="EMBL" id="GAA4009659.1"/>
    </source>
</evidence>
<evidence type="ECO:0000259" key="5">
    <source>
        <dbReference type="Pfam" id="PF13354"/>
    </source>
</evidence>
<evidence type="ECO:0000256" key="3">
    <source>
        <dbReference type="ARBA" id="ARBA00012865"/>
    </source>
</evidence>
<feature type="signal peptide" evidence="4">
    <location>
        <begin position="1"/>
        <end position="24"/>
    </location>
</feature>
<name>A0ABP7SBT3_9SPHN</name>
<evidence type="ECO:0000256" key="4">
    <source>
        <dbReference type="SAM" id="SignalP"/>
    </source>
</evidence>
<keyword evidence="4" id="KW-0732">Signal</keyword>
<dbReference type="RefSeq" id="WP_344705651.1">
    <property type="nucleotide sequence ID" value="NZ_BAABBQ010000001.1"/>
</dbReference>
<protein>
    <recommendedName>
        <fullName evidence="3">beta-lactamase</fullName>
        <ecNumber evidence="3">3.5.2.6</ecNumber>
    </recommendedName>
</protein>
<dbReference type="Proteomes" id="UP001500235">
    <property type="component" value="Unassembled WGS sequence"/>
</dbReference>
<evidence type="ECO:0000256" key="1">
    <source>
        <dbReference type="ARBA" id="ARBA00001526"/>
    </source>
</evidence>
<proteinExistence type="inferred from homology"/>
<sequence length="348" mass="37563">MTSRGLAIVAALALAVGLPSTADAQLPTTTQGAPQSLARRVDQLGAAFPGRVGIAVQSVERGWRTGWKEDELYPQQSVSKFFVALTAMDAIDRGRLSLDGPVTLSRSDLTLFNQPIAQQVLRQGTYTTTVEVLLVDAITKSDNTANDKLMRVAGGPAAVRRFIADRRLGAIRFYEGERALQSRIAGLSWSQSYSIGDAFYRARDALPLTLRRSLFERYIDDPYDGASPAAIAGTLARLKRGELLSPASTARLLTIMSNTRTGKNRLRGGLSPGWTLAHKTGTGQILNGIQAGYNDIGVLTAPDGRSYTVAVLIKRTSAPLPVRMALMNEVVRSVIAAHQAEPLELTFR</sequence>
<evidence type="ECO:0000256" key="2">
    <source>
        <dbReference type="ARBA" id="ARBA00009009"/>
    </source>
</evidence>
<organism evidence="6 7">
    <name type="scientific">Sphingomonas swuensis</name>
    <dbReference type="NCBI Taxonomy" id="977800"/>
    <lineage>
        <taxon>Bacteria</taxon>
        <taxon>Pseudomonadati</taxon>
        <taxon>Pseudomonadota</taxon>
        <taxon>Alphaproteobacteria</taxon>
        <taxon>Sphingomonadales</taxon>
        <taxon>Sphingomonadaceae</taxon>
        <taxon>Sphingomonas</taxon>
    </lineage>
</organism>
<dbReference type="SUPFAM" id="SSF56601">
    <property type="entry name" value="beta-lactamase/transpeptidase-like"/>
    <property type="match status" value="1"/>
</dbReference>
<dbReference type="PRINTS" id="PR00118">
    <property type="entry name" value="BLACTAMASEA"/>
</dbReference>
<dbReference type="EC" id="3.5.2.6" evidence="3"/>
<evidence type="ECO:0000313" key="7">
    <source>
        <dbReference type="Proteomes" id="UP001500235"/>
    </source>
</evidence>
<dbReference type="InterPro" id="IPR045155">
    <property type="entry name" value="Beta-lactam_cat"/>
</dbReference>
<dbReference type="Pfam" id="PF13354">
    <property type="entry name" value="Beta-lactamase2"/>
    <property type="match status" value="1"/>
</dbReference>
<dbReference type="InterPro" id="IPR012338">
    <property type="entry name" value="Beta-lactam/transpept-like"/>
</dbReference>
<dbReference type="InterPro" id="IPR000871">
    <property type="entry name" value="Beta-lactam_class-A"/>
</dbReference>
<dbReference type="NCBIfam" id="NF033103">
    <property type="entry name" value="bla_class_A"/>
    <property type="match status" value="1"/>
</dbReference>
<feature type="domain" description="Beta-lactamase class A catalytic" evidence="5">
    <location>
        <begin position="53"/>
        <end position="312"/>
    </location>
</feature>
<comment type="catalytic activity">
    <reaction evidence="1">
        <text>a beta-lactam + H2O = a substituted beta-amino acid</text>
        <dbReference type="Rhea" id="RHEA:20401"/>
        <dbReference type="ChEBI" id="CHEBI:15377"/>
        <dbReference type="ChEBI" id="CHEBI:35627"/>
        <dbReference type="ChEBI" id="CHEBI:140347"/>
        <dbReference type="EC" id="3.5.2.6"/>
    </reaction>
</comment>
<keyword evidence="7" id="KW-1185">Reference proteome</keyword>
<comment type="similarity">
    <text evidence="2">Belongs to the class-A beta-lactamase family.</text>
</comment>
<accession>A0ABP7SBT3</accession>
<gene>
    <name evidence="6" type="primary">bla_1</name>
    <name evidence="6" type="ORF">GCM10022280_03250</name>
</gene>
<comment type="caution">
    <text evidence="6">The sequence shown here is derived from an EMBL/GenBank/DDBJ whole genome shotgun (WGS) entry which is preliminary data.</text>
</comment>
<dbReference type="PANTHER" id="PTHR35333:SF3">
    <property type="entry name" value="BETA-LACTAMASE-TYPE TRANSPEPTIDASE FOLD CONTAINING PROTEIN"/>
    <property type="match status" value="1"/>
</dbReference>
<dbReference type="EMBL" id="BAABBQ010000001">
    <property type="protein sequence ID" value="GAA4009659.1"/>
    <property type="molecule type" value="Genomic_DNA"/>
</dbReference>